<dbReference type="KEGG" id="lem:LEN_0870"/>
<dbReference type="Gene3D" id="2.130.10.130">
    <property type="entry name" value="Integrin alpha, N-terminal"/>
    <property type="match status" value="3"/>
</dbReference>
<keyword evidence="1" id="KW-0732">Signal</keyword>
<dbReference type="InterPro" id="IPR013517">
    <property type="entry name" value="FG-GAP"/>
</dbReference>
<proteinExistence type="predicted"/>
<dbReference type="Proteomes" id="UP000218824">
    <property type="component" value="Chromosome"/>
</dbReference>
<evidence type="ECO:0000313" key="2">
    <source>
        <dbReference type="EMBL" id="BAV96357.1"/>
    </source>
</evidence>
<dbReference type="GeneID" id="83062763"/>
<accession>A0AAU9ANH4</accession>
<dbReference type="PANTHER" id="PTHR46580:SF4">
    <property type="entry name" value="ATP_GTP-BINDING PROTEIN"/>
    <property type="match status" value="1"/>
</dbReference>
<dbReference type="AlphaFoldDB" id="A0AAU9ANH4"/>
<evidence type="ECO:0008006" key="4">
    <source>
        <dbReference type="Google" id="ProtNLM"/>
    </source>
</evidence>
<dbReference type="RefSeq" id="WP_172437138.1">
    <property type="nucleotide sequence ID" value="NZ_AP014940.1"/>
</dbReference>
<reference evidence="2 3" key="1">
    <citation type="journal article" date="2017" name="DNA Res.">
        <title>Complete genome sequence and expression profile of the commercial lytic enzyme producer Lysobacter enzymogenes M497-1.</title>
        <authorList>
            <person name="Takami H."/>
            <person name="Toyoda A."/>
            <person name="Uchiyama I."/>
            <person name="Itoh T."/>
            <person name="Takaki Y."/>
            <person name="Arai W."/>
            <person name="Nishi S."/>
            <person name="Kawai M."/>
            <person name="Shinya K."/>
            <person name="Ikeda H."/>
        </authorList>
    </citation>
    <scope>NUCLEOTIDE SEQUENCE [LARGE SCALE GENOMIC DNA]</scope>
    <source>
        <strain evidence="2 3">M497-1</strain>
    </source>
</reference>
<dbReference type="Pfam" id="PF13517">
    <property type="entry name" value="FG-GAP_3"/>
    <property type="match status" value="4"/>
</dbReference>
<dbReference type="SUPFAM" id="SSF69318">
    <property type="entry name" value="Integrin alpha N-terminal domain"/>
    <property type="match status" value="2"/>
</dbReference>
<name>A0AAU9ANH4_LYSEN</name>
<organism evidence="2 3">
    <name type="scientific">Lysobacter enzymogenes</name>
    <dbReference type="NCBI Taxonomy" id="69"/>
    <lineage>
        <taxon>Bacteria</taxon>
        <taxon>Pseudomonadati</taxon>
        <taxon>Pseudomonadota</taxon>
        <taxon>Gammaproteobacteria</taxon>
        <taxon>Lysobacterales</taxon>
        <taxon>Lysobacteraceae</taxon>
        <taxon>Lysobacter</taxon>
    </lineage>
</organism>
<dbReference type="PANTHER" id="PTHR46580">
    <property type="entry name" value="SENSOR KINASE-RELATED"/>
    <property type="match status" value="1"/>
</dbReference>
<dbReference type="InterPro" id="IPR028994">
    <property type="entry name" value="Integrin_alpha_N"/>
</dbReference>
<gene>
    <name evidence="2" type="ORF">LEN_0870</name>
</gene>
<protein>
    <recommendedName>
        <fullName evidence="4">VCBS repeat-containing protein</fullName>
    </recommendedName>
</protein>
<sequence length="636" mass="67801">MEIGNVTGDGLADLVVSTFGYDNVQVRPPPRVLVYPQRAEGGLGEALSLDYGSDGKYFGSLALGDLNDDGILDIVAGRNTGLTLFLADGKGGFERHLHAYGAADKLCQVAILDANLDGKGDVACHNYEAGTAVLIGDGQGGIRETWTVPATSAPQYSYIAAADVNDDGVKDLIRNGVFGLHNFQVIPIAAAGGFDAAGSYVITEGGGSAPVRFGDLNGDGRLDLITSSQSVQFVLNLHYQNEAGRLSPVSFLPSIDIQFAAEAVDLDRDGQGDAIAALDGEVGYYLQDAGRFGPQQLIQAFPPGLEGWMGTRMRAGDLDGDGCTDAVVGSYRNGDLTFLYGRNCKPAAPLRAVHDIDGDGRSDLLWRNDPASHWAYWTMSGAGKRGGLSYAVGPSWRVLATGDFQGDGRTDLIWSDGASTQMWKGEAGGFVGEVMPMPPAGARVVAVGDIDSDGKSDLIWQDTEGRALIAWTQDGARTKQSKRYNLPSPWRVIGSGDLDGDRRLDLICSDGQRMQLWSNTTKLVFERREMGAYPQGWELVGSGDIDGDGRSDLFWRNAAAGAFVTWNMVGAHRRSGATYWVGGGWRVLDSGDFDGDGRTDLVWTDGENMQLWAAAGAGFAGALMPAYPRGWSLLPR</sequence>
<evidence type="ECO:0000313" key="3">
    <source>
        <dbReference type="Proteomes" id="UP000218824"/>
    </source>
</evidence>
<evidence type="ECO:0000256" key="1">
    <source>
        <dbReference type="ARBA" id="ARBA00022729"/>
    </source>
</evidence>
<dbReference type="EMBL" id="AP014940">
    <property type="protein sequence ID" value="BAV96357.1"/>
    <property type="molecule type" value="Genomic_DNA"/>
</dbReference>